<dbReference type="GO" id="GO:0004190">
    <property type="term" value="F:aspartic-type endopeptidase activity"/>
    <property type="evidence" value="ECO:0007669"/>
    <property type="project" value="UniProtKB-KW"/>
</dbReference>
<evidence type="ECO:0000256" key="1">
    <source>
        <dbReference type="ARBA" id="ARBA00006814"/>
    </source>
</evidence>
<dbReference type="PRINTS" id="PR00446">
    <property type="entry name" value="HYDRGNUPTAKE"/>
</dbReference>
<evidence type="ECO:0000256" key="2">
    <source>
        <dbReference type="ARBA" id="ARBA00022670"/>
    </source>
</evidence>
<dbReference type="RefSeq" id="WP_212902490.1">
    <property type="nucleotide sequence ID" value="NZ_BOPZ01000002.1"/>
</dbReference>
<organism evidence="5 6">
    <name type="scientific">Clostridium polyendosporum</name>
    <dbReference type="NCBI Taxonomy" id="69208"/>
    <lineage>
        <taxon>Bacteria</taxon>
        <taxon>Bacillati</taxon>
        <taxon>Bacillota</taxon>
        <taxon>Clostridia</taxon>
        <taxon>Eubacteriales</taxon>
        <taxon>Clostridiaceae</taxon>
        <taxon>Clostridium</taxon>
    </lineage>
</organism>
<dbReference type="AlphaFoldDB" id="A0A919VF42"/>
<evidence type="ECO:0000256" key="4">
    <source>
        <dbReference type="ARBA" id="ARBA00022801"/>
    </source>
</evidence>
<dbReference type="NCBIfam" id="TIGR00072">
    <property type="entry name" value="hydrog_prot"/>
    <property type="match status" value="1"/>
</dbReference>
<keyword evidence="6" id="KW-1185">Reference proteome</keyword>
<dbReference type="InterPro" id="IPR023430">
    <property type="entry name" value="Pept_HybD-like_dom_sf"/>
</dbReference>
<protein>
    <submittedName>
        <fullName evidence="5">Hydrogenase 2 maturation protease</fullName>
    </submittedName>
</protein>
<evidence type="ECO:0000256" key="3">
    <source>
        <dbReference type="ARBA" id="ARBA00022750"/>
    </source>
</evidence>
<gene>
    <name evidence="5" type="ORF">CPJCM30710_04030</name>
</gene>
<sequence>MKNIAVVGIGNILLRDDGIGIHVINMLQKEPQEKNVEIFDGGTCIFSLIDIFVKNHKVIIVDSLKGGHPPGTVYKVTPEELGSCIKANSSLHDVQVLDILNSVKLMGYSPEVIIIGVEPKEIFYDMDISSTLREQIPKIIEVIKEELGKEVGEHSA</sequence>
<dbReference type="PANTHER" id="PTHR30302:SF1">
    <property type="entry name" value="HYDROGENASE 2 MATURATION PROTEASE"/>
    <property type="match status" value="1"/>
</dbReference>
<dbReference type="Pfam" id="PF01750">
    <property type="entry name" value="HycI"/>
    <property type="match status" value="1"/>
</dbReference>
<comment type="similarity">
    <text evidence="1">Belongs to the peptidase A31 family.</text>
</comment>
<name>A0A919VF42_9CLOT</name>
<proteinExistence type="inferred from homology"/>
<dbReference type="InterPro" id="IPR000671">
    <property type="entry name" value="Peptidase_A31"/>
</dbReference>
<keyword evidence="3" id="KW-0064">Aspartyl protease</keyword>
<dbReference type="Proteomes" id="UP000679179">
    <property type="component" value="Unassembled WGS sequence"/>
</dbReference>
<dbReference type="GO" id="GO:0008047">
    <property type="term" value="F:enzyme activator activity"/>
    <property type="evidence" value="ECO:0007669"/>
    <property type="project" value="InterPro"/>
</dbReference>
<keyword evidence="4" id="KW-0378">Hydrolase</keyword>
<dbReference type="GO" id="GO:0016485">
    <property type="term" value="P:protein processing"/>
    <property type="evidence" value="ECO:0007669"/>
    <property type="project" value="TreeGrafter"/>
</dbReference>
<comment type="caution">
    <text evidence="5">The sequence shown here is derived from an EMBL/GenBank/DDBJ whole genome shotgun (WGS) entry which is preliminary data.</text>
</comment>
<dbReference type="Gene3D" id="3.40.50.1450">
    <property type="entry name" value="HybD-like"/>
    <property type="match status" value="1"/>
</dbReference>
<dbReference type="PANTHER" id="PTHR30302">
    <property type="entry name" value="HYDROGENASE 1 MATURATION PROTEASE"/>
    <property type="match status" value="1"/>
</dbReference>
<evidence type="ECO:0000313" key="5">
    <source>
        <dbReference type="EMBL" id="GIM27737.1"/>
    </source>
</evidence>
<keyword evidence="2 5" id="KW-0645">Protease</keyword>
<evidence type="ECO:0000313" key="6">
    <source>
        <dbReference type="Proteomes" id="UP000679179"/>
    </source>
</evidence>
<dbReference type="SUPFAM" id="SSF53163">
    <property type="entry name" value="HybD-like"/>
    <property type="match status" value="1"/>
</dbReference>
<accession>A0A919VF42</accession>
<reference evidence="5" key="1">
    <citation type="submission" date="2021-03" db="EMBL/GenBank/DDBJ databases">
        <title>Taxonomic study of Clostridium polyendosporum from meadow-gley soil under rice.</title>
        <authorList>
            <person name="Kobayashi H."/>
            <person name="Tanizawa Y."/>
            <person name="Yagura M."/>
        </authorList>
    </citation>
    <scope>NUCLEOTIDE SEQUENCE</scope>
    <source>
        <strain evidence="5">JCM 30710</strain>
    </source>
</reference>
<dbReference type="EMBL" id="BOPZ01000002">
    <property type="protein sequence ID" value="GIM27737.1"/>
    <property type="molecule type" value="Genomic_DNA"/>
</dbReference>